<sequence length="336" mass="38414">MVLRFSKLVSSRTKDVYRRVERAIKEFSENLQREVHQTPQLPSRTPKPAYARVPAQNNGGRPKVFVRDFSTYSPPHWRYSFRLTPHRPIVHPLKRSSQVLRTLNHGFVFKNFSETYQNSFRLKMYHQGLRMTYKLFFSNLRAFHKSSASYKIAKPMARAEAVDSNNDSVSSHLDFPVNFSIGVHNKTYLTGDVLDDIFFSIAAFQNKLNEVKSNLKKVFELGELPIQYLAEAKVLRVYFPNCDKERLENLCREKEVTAGVIVEKATSAEASRQAPMSPTFEDISSGSFDFSCSSDDILSSSSSELDIHLTDSVVRPVQVAVDGNVSINEEYHWVSI</sequence>
<feature type="region of interest" description="Disordered" evidence="1">
    <location>
        <begin position="33"/>
        <end position="57"/>
    </location>
</feature>
<dbReference type="InterPro" id="IPR038816">
    <property type="entry name" value="Stationary_phase_5"/>
</dbReference>
<organism evidence="2 3">
    <name type="scientific">Lodderomyces beijingensis</name>
    <dbReference type="NCBI Taxonomy" id="1775926"/>
    <lineage>
        <taxon>Eukaryota</taxon>
        <taxon>Fungi</taxon>
        <taxon>Dikarya</taxon>
        <taxon>Ascomycota</taxon>
        <taxon>Saccharomycotina</taxon>
        <taxon>Pichiomycetes</taxon>
        <taxon>Debaryomycetaceae</taxon>
        <taxon>Candida/Lodderomyces clade</taxon>
        <taxon>Lodderomyces</taxon>
    </lineage>
</organism>
<protein>
    <submittedName>
        <fullName evidence="2">Uncharacterized protein</fullName>
    </submittedName>
</protein>
<accession>A0ABP0ZTR0</accession>
<evidence type="ECO:0000313" key="2">
    <source>
        <dbReference type="EMBL" id="CAK9440950.1"/>
    </source>
</evidence>
<evidence type="ECO:0000256" key="1">
    <source>
        <dbReference type="SAM" id="MobiDB-lite"/>
    </source>
</evidence>
<dbReference type="PANTHER" id="PTHR42342">
    <property type="entry name" value="STATIONARY PHASE PROTEIN 5"/>
    <property type="match status" value="1"/>
</dbReference>
<keyword evidence="3" id="KW-1185">Reference proteome</keyword>
<name>A0ABP0ZTR0_9ASCO</name>
<dbReference type="PANTHER" id="PTHR42342:SF1">
    <property type="entry name" value="STATIONARY PHASE PROTEIN 5"/>
    <property type="match status" value="1"/>
</dbReference>
<proteinExistence type="predicted"/>
<dbReference type="GeneID" id="92210015"/>
<reference evidence="2 3" key="1">
    <citation type="submission" date="2024-03" db="EMBL/GenBank/DDBJ databases">
        <authorList>
            <person name="Brejova B."/>
        </authorList>
    </citation>
    <scope>NUCLEOTIDE SEQUENCE [LARGE SCALE GENOMIC DNA]</scope>
    <source>
        <strain evidence="2 3">CBS 14171</strain>
    </source>
</reference>
<gene>
    <name evidence="2" type="ORF">LODBEIA_P48190</name>
</gene>
<evidence type="ECO:0000313" key="3">
    <source>
        <dbReference type="Proteomes" id="UP001497383"/>
    </source>
</evidence>
<dbReference type="Proteomes" id="UP001497383">
    <property type="component" value="Chromosome 6"/>
</dbReference>
<dbReference type="RefSeq" id="XP_066831757.1">
    <property type="nucleotide sequence ID" value="XM_066975082.1"/>
</dbReference>
<dbReference type="EMBL" id="OZ022410">
    <property type="protein sequence ID" value="CAK9440950.1"/>
    <property type="molecule type" value="Genomic_DNA"/>
</dbReference>